<protein>
    <submittedName>
        <fullName evidence="9">RDD family protein</fullName>
    </submittedName>
</protein>
<dbReference type="EMBL" id="CP020946">
    <property type="protein sequence ID" value="ASD64333.1"/>
    <property type="molecule type" value="Genomic_DNA"/>
</dbReference>
<keyword evidence="2" id="KW-1003">Cell membrane</keyword>
<evidence type="ECO:0000313" key="9">
    <source>
        <dbReference type="EMBL" id="ASD64333.1"/>
    </source>
</evidence>
<dbReference type="AlphaFoldDB" id="A0A1Z3NA22"/>
<evidence type="ECO:0000313" key="10">
    <source>
        <dbReference type="Proteomes" id="UP000197003"/>
    </source>
</evidence>
<name>A0A1Z3NA22_BDEBC</name>
<proteinExistence type="predicted"/>
<comment type="subcellular location">
    <subcellularLocation>
        <location evidence="1">Cell membrane</location>
        <topology evidence="1">Multi-pass membrane protein</topology>
    </subcellularLocation>
</comment>
<reference evidence="9 10" key="1">
    <citation type="submission" date="2017-04" db="EMBL/GenBank/DDBJ databases">
        <title>Whole genome sequence of Bdellovibrio bacteriovorus strain SSB218315.</title>
        <authorList>
            <person name="Oyedara O."/>
            <person name="Rodriguez-Perez M.A."/>
        </authorList>
    </citation>
    <scope>NUCLEOTIDE SEQUENCE [LARGE SCALE GENOMIC DNA]</scope>
    <source>
        <strain evidence="9 10">SSB218315</strain>
    </source>
</reference>
<feature type="transmembrane region" description="Helical" evidence="7">
    <location>
        <begin position="64"/>
        <end position="86"/>
    </location>
</feature>
<dbReference type="PANTHER" id="PTHR36115:SF6">
    <property type="entry name" value="PROLINE-RICH ANTIGEN HOMOLOG"/>
    <property type="match status" value="1"/>
</dbReference>
<evidence type="ECO:0000256" key="1">
    <source>
        <dbReference type="ARBA" id="ARBA00004651"/>
    </source>
</evidence>
<keyword evidence="3 7" id="KW-0812">Transmembrane</keyword>
<evidence type="ECO:0000259" key="8">
    <source>
        <dbReference type="Pfam" id="PF06271"/>
    </source>
</evidence>
<evidence type="ECO:0000256" key="3">
    <source>
        <dbReference type="ARBA" id="ARBA00022692"/>
    </source>
</evidence>
<feature type="transmembrane region" description="Helical" evidence="7">
    <location>
        <begin position="30"/>
        <end position="52"/>
    </location>
</feature>
<dbReference type="GO" id="GO:0005886">
    <property type="term" value="C:plasma membrane"/>
    <property type="evidence" value="ECO:0007669"/>
    <property type="project" value="UniProtKB-SubCell"/>
</dbReference>
<keyword evidence="5 7" id="KW-0472">Membrane</keyword>
<organism evidence="9 10">
    <name type="scientific">Bdellovibrio bacteriovorus</name>
    <dbReference type="NCBI Taxonomy" id="959"/>
    <lineage>
        <taxon>Bacteria</taxon>
        <taxon>Pseudomonadati</taxon>
        <taxon>Bdellovibrionota</taxon>
        <taxon>Bdellovibrionia</taxon>
        <taxon>Bdellovibrionales</taxon>
        <taxon>Pseudobdellovibrionaceae</taxon>
        <taxon>Bdellovibrio</taxon>
    </lineage>
</organism>
<dbReference type="InterPro" id="IPR010432">
    <property type="entry name" value="RDD"/>
</dbReference>
<dbReference type="OrthoDB" id="5288528at2"/>
<dbReference type="PANTHER" id="PTHR36115">
    <property type="entry name" value="PROLINE-RICH ANTIGEN HOMOLOG-RELATED"/>
    <property type="match status" value="1"/>
</dbReference>
<evidence type="ECO:0000256" key="2">
    <source>
        <dbReference type="ARBA" id="ARBA00022475"/>
    </source>
</evidence>
<dbReference type="InterPro" id="IPR051791">
    <property type="entry name" value="Pra-immunoreactive"/>
</dbReference>
<sequence>MVFPDLSAPEVKPHHPKSSTVPVAFVADRFIALILDFLILSPIVSLLVAGLVRQTKTFFLLNANSAEGVVAAGLVVLAVVFIVTFLQSVFLYFWQATPGQIFLQLRVIAYPVYQPRLSYAQCVIRSLSWSFSFVLLALPFMEILSHPLRRAFPDRAADTLVITLKKVHDDGPHPLESRFINSWMRMSLLFLLLFGVLGYFKTYHSLMAGEYREKGGTQVAACKEMRGSADLEGVARLDAALSLYLLNEISGECLDKEAEVALWGDPVNAQPLAYLAKYLLADGEAQEQYLSKICEDSSSSTCALARYMAEEGSFDDLEQADGRLWTTKFLKSEELFASNDFAGSLKAIAELQKNPILQSGLEKRFVRSVWALRDAELGPQSGNGGRMPASAAEQESWIDDFKERYEVP</sequence>
<evidence type="ECO:0000256" key="5">
    <source>
        <dbReference type="ARBA" id="ARBA00023136"/>
    </source>
</evidence>
<evidence type="ECO:0000256" key="7">
    <source>
        <dbReference type="SAM" id="Phobius"/>
    </source>
</evidence>
<feature type="region of interest" description="Disordered" evidence="6">
    <location>
        <begin position="379"/>
        <end position="408"/>
    </location>
</feature>
<feature type="compositionally biased region" description="Basic and acidic residues" evidence="6">
    <location>
        <begin position="399"/>
        <end position="408"/>
    </location>
</feature>
<gene>
    <name evidence="9" type="ORF">B9G79_12540</name>
</gene>
<evidence type="ECO:0000256" key="4">
    <source>
        <dbReference type="ARBA" id="ARBA00022989"/>
    </source>
</evidence>
<accession>A0A1Z3NA22</accession>
<evidence type="ECO:0000256" key="6">
    <source>
        <dbReference type="SAM" id="MobiDB-lite"/>
    </source>
</evidence>
<keyword evidence="4 7" id="KW-1133">Transmembrane helix</keyword>
<dbReference type="Proteomes" id="UP000197003">
    <property type="component" value="Chromosome"/>
</dbReference>
<dbReference type="Pfam" id="PF06271">
    <property type="entry name" value="RDD"/>
    <property type="match status" value="1"/>
</dbReference>
<feature type="domain" description="RDD" evidence="8">
    <location>
        <begin position="24"/>
        <end position="157"/>
    </location>
</feature>
<feature type="transmembrane region" description="Helical" evidence="7">
    <location>
        <begin position="122"/>
        <end position="141"/>
    </location>
</feature>
<dbReference type="RefSeq" id="WP_088565809.1">
    <property type="nucleotide sequence ID" value="NZ_CP020946.1"/>
</dbReference>
<feature type="transmembrane region" description="Helical" evidence="7">
    <location>
        <begin position="182"/>
        <end position="200"/>
    </location>
</feature>